<keyword evidence="5 9" id="KW-0547">Nucleotide-binding</keyword>
<accession>A0A1I3ZG89</accession>
<comment type="caution">
    <text evidence="11">The sequence shown here is derived from an EMBL/GenBank/DDBJ whole genome shotgun (WGS) entry which is preliminary data.</text>
</comment>
<evidence type="ECO:0000256" key="9">
    <source>
        <dbReference type="HAMAP-Rule" id="MF_00020"/>
    </source>
</evidence>
<comment type="subunit">
    <text evidence="9">Homodimer.</text>
</comment>
<keyword evidence="7 9" id="KW-0067">ATP-binding</keyword>
<feature type="binding site" evidence="9">
    <location>
        <position position="370"/>
    </location>
    <ligand>
        <name>Mg(2+)</name>
        <dbReference type="ChEBI" id="CHEBI:18420"/>
    </ligand>
</feature>
<evidence type="ECO:0000256" key="5">
    <source>
        <dbReference type="ARBA" id="ARBA00022741"/>
    </source>
</evidence>
<comment type="catalytic activity">
    <reaction evidence="9">
        <text>acetate + ATP = acetyl phosphate + ADP</text>
        <dbReference type="Rhea" id="RHEA:11352"/>
        <dbReference type="ChEBI" id="CHEBI:22191"/>
        <dbReference type="ChEBI" id="CHEBI:30089"/>
        <dbReference type="ChEBI" id="CHEBI:30616"/>
        <dbReference type="ChEBI" id="CHEBI:456216"/>
        <dbReference type="EC" id="2.7.2.1"/>
    </reaction>
</comment>
<feature type="active site" description="Proton donor/acceptor" evidence="9">
    <location>
        <position position="143"/>
    </location>
</feature>
<protein>
    <recommendedName>
        <fullName evidence="9">Acetate kinase</fullName>
        <ecNumber evidence="9">2.7.2.1</ecNumber>
    </recommendedName>
    <alternativeName>
        <fullName evidence="9">Acetokinase</fullName>
    </alternativeName>
</protein>
<dbReference type="InterPro" id="IPR043129">
    <property type="entry name" value="ATPase_NBD"/>
</dbReference>
<dbReference type="GO" id="GO:0016301">
    <property type="term" value="F:kinase activity"/>
    <property type="evidence" value="ECO:0007669"/>
    <property type="project" value="UniProtKB-KW"/>
</dbReference>
<organism evidence="11 12">
    <name type="scientific">Pseudovibrio ascidiaceicola</name>
    <dbReference type="NCBI Taxonomy" id="285279"/>
    <lineage>
        <taxon>Bacteria</taxon>
        <taxon>Pseudomonadati</taxon>
        <taxon>Pseudomonadota</taxon>
        <taxon>Alphaproteobacteria</taxon>
        <taxon>Hyphomicrobiales</taxon>
        <taxon>Stappiaceae</taxon>
        <taxon>Pseudovibrio</taxon>
    </lineage>
</organism>
<keyword evidence="8 9" id="KW-0460">Magnesium</keyword>
<dbReference type="EC" id="2.7.2.1" evidence="9"/>
<feature type="binding site" evidence="9">
    <location>
        <begin position="321"/>
        <end position="325"/>
    </location>
    <ligand>
        <name>ATP</name>
        <dbReference type="ChEBI" id="CHEBI:30616"/>
    </ligand>
</feature>
<comment type="similarity">
    <text evidence="1 9 10">Belongs to the acetokinase family.</text>
</comment>
<dbReference type="NCBIfam" id="TIGR00016">
    <property type="entry name" value="ackA"/>
    <property type="match status" value="1"/>
</dbReference>
<dbReference type="InterPro" id="IPR023865">
    <property type="entry name" value="Aliphatic_acid_kinase_CS"/>
</dbReference>
<comment type="pathway">
    <text evidence="9">Metabolic intermediate biosynthesis; acetyl-CoA biosynthesis; acetyl-CoA from acetate: step 1/2.</text>
</comment>
<dbReference type="Pfam" id="PF00871">
    <property type="entry name" value="Acetate_kinase"/>
    <property type="match status" value="1"/>
</dbReference>
<dbReference type="Proteomes" id="UP000199598">
    <property type="component" value="Unassembled WGS sequence"/>
</dbReference>
<keyword evidence="2 9" id="KW-0963">Cytoplasm</keyword>
<feature type="site" description="Transition state stabilizer" evidence="9">
    <location>
        <position position="234"/>
    </location>
</feature>
<comment type="cofactor">
    <cofactor evidence="9">
        <name>Mg(2+)</name>
        <dbReference type="ChEBI" id="CHEBI:18420"/>
    </cofactor>
    <cofactor evidence="9">
        <name>Mn(2+)</name>
        <dbReference type="ChEBI" id="CHEBI:29035"/>
    </cofactor>
    <text evidence="9">Mg(2+). Can also accept Mn(2+).</text>
</comment>
<dbReference type="PRINTS" id="PR00471">
    <property type="entry name" value="ACETATEKNASE"/>
</dbReference>
<sequence length="386" mass="42453">MSFYFTLNTGSSSVKFALYKAKTEPELFISGIIERLGPQARLKMQTASEQIVEDLGHVDHAGAVVSIFTRVEPHLKGKSVVGIGHRIVHGGNAFYKPTELTSEVVQELEQLIPLAPLHQPYSLATIRAAKHVFPGVLQIGCFDTAFHAGHTFPNDAFAIPRHFYEEGVRRYGFHGLSFDYICSEMHREYPDVARGRLVIAHLGNGASMCAVEDGRSINASTSFSAVDGLPMGTRCGRLDPGVMLYLMQEKELSAEEIENIIYRRSGLLGLSEESSDMRVLEHSEELFSRQAVNYYSYQIRREVGAMAATLEGIDALIFSAGVGENSARVRSNVCEPLAFLGITIDQEKNKANAPEIGTGPVRVFIMPTNEEQVIARAVAQACNKTQ</sequence>
<keyword evidence="4 9" id="KW-0479">Metal-binding</keyword>
<gene>
    <name evidence="9" type="primary">ackA</name>
    <name evidence="11" type="ORF">SAMN04488518_10577</name>
</gene>
<feature type="site" description="Transition state stabilizer" evidence="9">
    <location>
        <position position="174"/>
    </location>
</feature>
<dbReference type="HAMAP" id="MF_00020">
    <property type="entry name" value="Acetate_kinase"/>
    <property type="match status" value="1"/>
</dbReference>
<dbReference type="PIRSF" id="PIRSF000722">
    <property type="entry name" value="Acetate_prop_kin"/>
    <property type="match status" value="1"/>
</dbReference>
<dbReference type="EMBL" id="FOSK01000005">
    <property type="protein sequence ID" value="SFK42920.1"/>
    <property type="molecule type" value="Genomic_DNA"/>
</dbReference>
<proteinExistence type="inferred from homology"/>
<feature type="binding site" evidence="9">
    <location>
        <position position="86"/>
    </location>
    <ligand>
        <name>substrate</name>
    </ligand>
</feature>
<dbReference type="RefSeq" id="WP_093519295.1">
    <property type="nucleotide sequence ID" value="NZ_FOSK01000005.1"/>
</dbReference>
<evidence type="ECO:0000313" key="12">
    <source>
        <dbReference type="Proteomes" id="UP000199598"/>
    </source>
</evidence>
<reference evidence="11 12" key="1">
    <citation type="submission" date="2016-10" db="EMBL/GenBank/DDBJ databases">
        <authorList>
            <person name="Varghese N."/>
            <person name="Submissions S."/>
        </authorList>
    </citation>
    <scope>NUCLEOTIDE SEQUENCE [LARGE SCALE GENOMIC DNA]</scope>
    <source>
        <strain evidence="11 12">DSM 16392</strain>
    </source>
</reference>
<evidence type="ECO:0000256" key="2">
    <source>
        <dbReference type="ARBA" id="ARBA00022490"/>
    </source>
</evidence>
<dbReference type="InterPro" id="IPR000890">
    <property type="entry name" value="Aliphatic_acid_kin_short-chain"/>
</dbReference>
<name>A0A1I3ZG89_9HYPH</name>
<feature type="binding site" evidence="9">
    <location>
        <position position="8"/>
    </location>
    <ligand>
        <name>Mg(2+)</name>
        <dbReference type="ChEBI" id="CHEBI:18420"/>
    </ligand>
</feature>
<dbReference type="PANTHER" id="PTHR21060">
    <property type="entry name" value="ACETATE KINASE"/>
    <property type="match status" value="1"/>
</dbReference>
<comment type="subcellular location">
    <subcellularLocation>
        <location evidence="9">Cytoplasm</location>
    </subcellularLocation>
</comment>
<evidence type="ECO:0000256" key="4">
    <source>
        <dbReference type="ARBA" id="ARBA00022723"/>
    </source>
</evidence>
<dbReference type="PROSITE" id="PS01076">
    <property type="entry name" value="ACETATE_KINASE_2"/>
    <property type="match status" value="1"/>
</dbReference>
<dbReference type="Gene3D" id="3.30.420.40">
    <property type="match status" value="2"/>
</dbReference>
<evidence type="ECO:0000256" key="1">
    <source>
        <dbReference type="ARBA" id="ARBA00008748"/>
    </source>
</evidence>
<dbReference type="PANTHER" id="PTHR21060:SF21">
    <property type="entry name" value="ACETATE KINASE"/>
    <property type="match status" value="1"/>
</dbReference>
<evidence type="ECO:0000313" key="11">
    <source>
        <dbReference type="EMBL" id="SFK42920.1"/>
    </source>
</evidence>
<dbReference type="SUPFAM" id="SSF53067">
    <property type="entry name" value="Actin-like ATPase domain"/>
    <property type="match status" value="2"/>
</dbReference>
<comment type="function">
    <text evidence="9">Catalyzes the formation of acetyl phosphate from acetate and ATP. Can also catalyze the reverse reaction.</text>
</comment>
<evidence type="ECO:0000256" key="3">
    <source>
        <dbReference type="ARBA" id="ARBA00022679"/>
    </source>
</evidence>
<evidence type="ECO:0000256" key="8">
    <source>
        <dbReference type="ARBA" id="ARBA00022842"/>
    </source>
</evidence>
<evidence type="ECO:0000256" key="10">
    <source>
        <dbReference type="RuleBase" id="RU003835"/>
    </source>
</evidence>
<keyword evidence="6 9" id="KW-0418">Kinase</keyword>
<evidence type="ECO:0000256" key="7">
    <source>
        <dbReference type="ARBA" id="ARBA00022840"/>
    </source>
</evidence>
<dbReference type="InterPro" id="IPR004372">
    <property type="entry name" value="Ac/propionate_kinase"/>
</dbReference>
<feature type="binding site" evidence="9">
    <location>
        <begin position="201"/>
        <end position="205"/>
    </location>
    <ligand>
        <name>ATP</name>
        <dbReference type="ChEBI" id="CHEBI:30616"/>
    </ligand>
</feature>
<keyword evidence="3 9" id="KW-0808">Transferase</keyword>
<evidence type="ECO:0000256" key="6">
    <source>
        <dbReference type="ARBA" id="ARBA00022777"/>
    </source>
</evidence>
<feature type="binding site" evidence="9">
    <location>
        <position position="15"/>
    </location>
    <ligand>
        <name>ATP</name>
        <dbReference type="ChEBI" id="CHEBI:30616"/>
    </ligand>
</feature>
<feature type="binding site" evidence="9">
    <location>
        <begin position="276"/>
        <end position="278"/>
    </location>
    <ligand>
        <name>ATP</name>
        <dbReference type="ChEBI" id="CHEBI:30616"/>
    </ligand>
</feature>
<keyword evidence="12" id="KW-1185">Reference proteome</keyword>